<keyword evidence="9" id="KW-1185">Reference proteome</keyword>
<evidence type="ECO:0000256" key="6">
    <source>
        <dbReference type="SAM" id="Phobius"/>
    </source>
</evidence>
<dbReference type="Proteomes" id="UP000036932">
    <property type="component" value="Unassembled WGS sequence"/>
</dbReference>
<sequence length="455" mass="49132">MQVLHRNEVHDSRFILWLSILTFFSVMNETMFNVSLPDIAAYFDIAPSAANWTNTCFSLSFAIGIAVYGRISEHIGMRKLLLFGMLTYGFGSIVGLLCHAWYPGVLFARFFQGVGASAVPSLIMVIIVKIVEPEKQGRAFGLIGSVVAFGEGIGPVIGGTISGYIHWSLLFALPLLSLLALPFVLRTLPDETAERKSFDLTGAVLLSVGILSFALFMTLYHWMYLAASLVLFGLLSRHIRRQQVPFLEPSLFRKKRYMAGVLTGALLLGTVAGFFAMVPYLMRAVYHMSTSLIGSAILFPGTLSVILFGMLGGMLADRKGHITAMLSGLGMIAAGFLIVLFYTDQAPWLIASSVVMTFGGLSFVKTVISASVAKTLEPDEAGSGMGMLNFACFLAEGIGIASVGGLLTKPWLDSPLIATVTSQAAALYSNIMLIFIALATLGGLLFVLSFKRNRP</sequence>
<evidence type="ECO:0000313" key="8">
    <source>
        <dbReference type="EMBL" id="KOR88050.1"/>
    </source>
</evidence>
<dbReference type="GO" id="GO:0022857">
    <property type="term" value="F:transmembrane transporter activity"/>
    <property type="evidence" value="ECO:0007669"/>
    <property type="project" value="InterPro"/>
</dbReference>
<dbReference type="Gene3D" id="1.20.1250.20">
    <property type="entry name" value="MFS general substrate transporter like domains"/>
    <property type="match status" value="1"/>
</dbReference>
<evidence type="ECO:0000256" key="4">
    <source>
        <dbReference type="ARBA" id="ARBA00022989"/>
    </source>
</evidence>
<evidence type="ECO:0000256" key="5">
    <source>
        <dbReference type="ARBA" id="ARBA00023136"/>
    </source>
</evidence>
<accession>A0A0M1P1A1</accession>
<feature type="transmembrane region" description="Helical" evidence="6">
    <location>
        <begin position="164"/>
        <end position="185"/>
    </location>
</feature>
<dbReference type="EMBL" id="LIUT01000001">
    <property type="protein sequence ID" value="KOR88050.1"/>
    <property type="molecule type" value="Genomic_DNA"/>
</dbReference>
<comment type="caution">
    <text evidence="8">The sequence shown here is derived from an EMBL/GenBank/DDBJ whole genome shotgun (WGS) entry which is preliminary data.</text>
</comment>
<dbReference type="InterPro" id="IPR020846">
    <property type="entry name" value="MFS_dom"/>
</dbReference>
<feature type="transmembrane region" description="Helical" evidence="6">
    <location>
        <begin position="427"/>
        <end position="450"/>
    </location>
</feature>
<dbReference type="PRINTS" id="PR01036">
    <property type="entry name" value="TCRTETB"/>
</dbReference>
<feature type="transmembrane region" description="Helical" evidence="6">
    <location>
        <begin position="108"/>
        <end position="128"/>
    </location>
</feature>
<dbReference type="PANTHER" id="PTHR42718:SF9">
    <property type="entry name" value="MAJOR FACILITATOR SUPERFAMILY MULTIDRUG TRANSPORTER MFSC"/>
    <property type="match status" value="1"/>
</dbReference>
<dbReference type="Gene3D" id="1.20.1720.10">
    <property type="entry name" value="Multidrug resistance protein D"/>
    <property type="match status" value="1"/>
</dbReference>
<feature type="transmembrane region" description="Helical" evidence="6">
    <location>
        <begin position="197"/>
        <end position="216"/>
    </location>
</feature>
<dbReference type="PATRIC" id="fig|1705565.3.peg.2280"/>
<keyword evidence="4 6" id="KW-1133">Transmembrane helix</keyword>
<keyword evidence="2" id="KW-0813">Transport</keyword>
<dbReference type="PANTHER" id="PTHR42718">
    <property type="entry name" value="MAJOR FACILITATOR SUPERFAMILY MULTIDRUG TRANSPORTER MFSC"/>
    <property type="match status" value="1"/>
</dbReference>
<evidence type="ECO:0000313" key="9">
    <source>
        <dbReference type="Proteomes" id="UP000036932"/>
    </source>
</evidence>
<evidence type="ECO:0000256" key="3">
    <source>
        <dbReference type="ARBA" id="ARBA00022692"/>
    </source>
</evidence>
<feature type="transmembrane region" description="Helical" evidence="6">
    <location>
        <begin position="388"/>
        <end position="407"/>
    </location>
</feature>
<keyword evidence="5 6" id="KW-0472">Membrane</keyword>
<comment type="subcellular location">
    <subcellularLocation>
        <location evidence="1">Cell membrane</location>
        <topology evidence="1">Multi-pass membrane protein</topology>
    </subcellularLocation>
</comment>
<feature type="transmembrane region" description="Helical" evidence="6">
    <location>
        <begin position="14"/>
        <end position="32"/>
    </location>
</feature>
<feature type="domain" description="Major facilitator superfamily (MFS) profile" evidence="7">
    <location>
        <begin position="14"/>
        <end position="454"/>
    </location>
</feature>
<dbReference type="InterPro" id="IPR036259">
    <property type="entry name" value="MFS_trans_sf"/>
</dbReference>
<protein>
    <submittedName>
        <fullName evidence="8">Tetracycline resistance protein</fullName>
    </submittedName>
</protein>
<feature type="transmembrane region" description="Helical" evidence="6">
    <location>
        <begin position="322"/>
        <end position="342"/>
    </location>
</feature>
<gene>
    <name evidence="8" type="ORF">AM231_02100</name>
</gene>
<keyword evidence="3 6" id="KW-0812">Transmembrane</keyword>
<feature type="transmembrane region" description="Helical" evidence="6">
    <location>
        <begin position="80"/>
        <end position="102"/>
    </location>
</feature>
<dbReference type="SUPFAM" id="SSF103473">
    <property type="entry name" value="MFS general substrate transporter"/>
    <property type="match status" value="1"/>
</dbReference>
<evidence type="ECO:0000259" key="7">
    <source>
        <dbReference type="PROSITE" id="PS50850"/>
    </source>
</evidence>
<dbReference type="CDD" id="cd17321">
    <property type="entry name" value="MFS_MMR_MDR_like"/>
    <property type="match status" value="1"/>
</dbReference>
<feature type="transmembrane region" description="Helical" evidence="6">
    <location>
        <begin position="52"/>
        <end position="68"/>
    </location>
</feature>
<feature type="transmembrane region" description="Helical" evidence="6">
    <location>
        <begin position="259"/>
        <end position="281"/>
    </location>
</feature>
<proteinExistence type="predicted"/>
<feature type="transmembrane region" description="Helical" evidence="6">
    <location>
        <begin position="140"/>
        <end position="158"/>
    </location>
</feature>
<organism evidence="8 9">
    <name type="scientific">Paenibacillus solani</name>
    <dbReference type="NCBI Taxonomy" id="1705565"/>
    <lineage>
        <taxon>Bacteria</taxon>
        <taxon>Bacillati</taxon>
        <taxon>Bacillota</taxon>
        <taxon>Bacilli</taxon>
        <taxon>Bacillales</taxon>
        <taxon>Paenibacillaceae</taxon>
        <taxon>Paenibacillus</taxon>
    </lineage>
</organism>
<feature type="transmembrane region" description="Helical" evidence="6">
    <location>
        <begin position="348"/>
        <end position="368"/>
    </location>
</feature>
<dbReference type="PROSITE" id="PS50850">
    <property type="entry name" value="MFS"/>
    <property type="match status" value="1"/>
</dbReference>
<name>A0A0M1P1A1_9BACL</name>
<reference evidence="9" key="1">
    <citation type="submission" date="2015-08" db="EMBL/GenBank/DDBJ databases">
        <title>Genome sequencing project for genomic taxonomy and phylogenomics of Bacillus-like bacteria.</title>
        <authorList>
            <person name="Liu B."/>
            <person name="Wang J."/>
            <person name="Zhu Y."/>
            <person name="Liu G."/>
            <person name="Chen Q."/>
            <person name="Chen Z."/>
            <person name="Lan J."/>
            <person name="Che J."/>
            <person name="Ge C."/>
            <person name="Shi H."/>
            <person name="Pan Z."/>
            <person name="Liu X."/>
        </authorList>
    </citation>
    <scope>NUCLEOTIDE SEQUENCE [LARGE SCALE GENOMIC DNA]</scope>
    <source>
        <strain evidence="9">FJAT-22460</strain>
    </source>
</reference>
<dbReference type="GO" id="GO:0005886">
    <property type="term" value="C:plasma membrane"/>
    <property type="evidence" value="ECO:0007669"/>
    <property type="project" value="UniProtKB-SubCell"/>
</dbReference>
<dbReference type="AlphaFoldDB" id="A0A0M1P1A1"/>
<feature type="transmembrane region" description="Helical" evidence="6">
    <location>
        <begin position="293"/>
        <end position="315"/>
    </location>
</feature>
<evidence type="ECO:0000256" key="1">
    <source>
        <dbReference type="ARBA" id="ARBA00004651"/>
    </source>
</evidence>
<dbReference type="InterPro" id="IPR011701">
    <property type="entry name" value="MFS"/>
</dbReference>
<dbReference type="Pfam" id="PF07690">
    <property type="entry name" value="MFS_1"/>
    <property type="match status" value="1"/>
</dbReference>
<evidence type="ECO:0000256" key="2">
    <source>
        <dbReference type="ARBA" id="ARBA00022448"/>
    </source>
</evidence>
<dbReference type="OrthoDB" id="2403626at2"/>